<dbReference type="GO" id="GO:0005759">
    <property type="term" value="C:mitochondrial matrix"/>
    <property type="evidence" value="ECO:0007669"/>
    <property type="project" value="EnsemblFungi"/>
</dbReference>
<dbReference type="PANTHER" id="PTHR19288:SF25">
    <property type="entry name" value="PHOSPHATIDYLGLYCEROPHOSPHATASE GEP4, MITOCHONDRIAL"/>
    <property type="match status" value="1"/>
</dbReference>
<dbReference type="GO" id="GO:0032049">
    <property type="term" value="P:cardiolipin biosynthetic process"/>
    <property type="evidence" value="ECO:0007669"/>
    <property type="project" value="EnsemblFungi"/>
</dbReference>
<accession>A0A8S8ZVS5</accession>
<comment type="caution">
    <text evidence="1">The sequence shown here is derived from an EMBL/GenBank/DDBJ whole genome shotgun (WGS) entry which is preliminary data.</text>
</comment>
<dbReference type="InterPro" id="IPR036412">
    <property type="entry name" value="HAD-like_sf"/>
</dbReference>
<dbReference type="AlphaFoldDB" id="A0A8S8ZVS5"/>
<reference evidence="1 2" key="1">
    <citation type="submission" date="2017-07" db="EMBL/GenBank/DDBJ databases">
        <title>Genome sequence of the Sordaria macrospora wild type strain R19027.</title>
        <authorList>
            <person name="Nowrousian M."/>
            <person name="Teichert I."/>
            <person name="Kueck U."/>
        </authorList>
    </citation>
    <scope>NUCLEOTIDE SEQUENCE [LARGE SCALE GENOMIC DNA]</scope>
    <source>
        <strain evidence="1 2">R19027</strain>
        <tissue evidence="1">Mycelium</tissue>
    </source>
</reference>
<dbReference type="SUPFAM" id="SSF56784">
    <property type="entry name" value="HAD-like"/>
    <property type="match status" value="1"/>
</dbReference>
<dbReference type="InterPro" id="IPR023214">
    <property type="entry name" value="HAD_sf"/>
</dbReference>
<name>A0A8S8ZVS5_SORMA</name>
<evidence type="ECO:0000313" key="2">
    <source>
        <dbReference type="Proteomes" id="UP000433876"/>
    </source>
</evidence>
<dbReference type="NCBIfam" id="TIGR01668">
    <property type="entry name" value="YqeG_hyp_ppase"/>
    <property type="match status" value="1"/>
</dbReference>
<dbReference type="GO" id="GO:0031314">
    <property type="term" value="C:extrinsic component of mitochondrial inner membrane"/>
    <property type="evidence" value="ECO:0007669"/>
    <property type="project" value="EnsemblFungi"/>
</dbReference>
<dbReference type="PANTHER" id="PTHR19288">
    <property type="entry name" value="4-NITROPHENYLPHOSPHATASE-RELATED"/>
    <property type="match status" value="1"/>
</dbReference>
<organism evidence="1 2">
    <name type="scientific">Sordaria macrospora</name>
    <dbReference type="NCBI Taxonomy" id="5147"/>
    <lineage>
        <taxon>Eukaryota</taxon>
        <taxon>Fungi</taxon>
        <taxon>Dikarya</taxon>
        <taxon>Ascomycota</taxon>
        <taxon>Pezizomycotina</taxon>
        <taxon>Sordariomycetes</taxon>
        <taxon>Sordariomycetidae</taxon>
        <taxon>Sordariales</taxon>
        <taxon>Sordariaceae</taxon>
        <taxon>Sordaria</taxon>
    </lineage>
</organism>
<protein>
    <submittedName>
        <fullName evidence="1">Uncharacterized protein</fullName>
    </submittedName>
</protein>
<dbReference type="Pfam" id="PF09419">
    <property type="entry name" value="PGP_phosphatase"/>
    <property type="match status" value="1"/>
</dbReference>
<evidence type="ECO:0000313" key="1">
    <source>
        <dbReference type="EMBL" id="KAA8633569.1"/>
    </source>
</evidence>
<dbReference type="GO" id="GO:0008962">
    <property type="term" value="F:phosphatidylglycerophosphatase activity"/>
    <property type="evidence" value="ECO:0007669"/>
    <property type="project" value="EnsemblFungi"/>
</dbReference>
<dbReference type="Gene3D" id="3.40.50.1000">
    <property type="entry name" value="HAD superfamily/HAD-like"/>
    <property type="match status" value="1"/>
</dbReference>
<gene>
    <name evidence="1" type="ORF">SMACR_04058</name>
</gene>
<dbReference type="InterPro" id="IPR027706">
    <property type="entry name" value="PGP_Pase"/>
</dbReference>
<proteinExistence type="predicted"/>
<dbReference type="InterPro" id="IPR010021">
    <property type="entry name" value="PGPP1/Gep4"/>
</dbReference>
<dbReference type="Proteomes" id="UP000433876">
    <property type="component" value="Unassembled WGS sequence"/>
</dbReference>
<dbReference type="OMA" id="MLMANMM"/>
<dbReference type="EMBL" id="NMPR01000035">
    <property type="protein sequence ID" value="KAA8633569.1"/>
    <property type="molecule type" value="Genomic_DNA"/>
</dbReference>
<sequence>MSKLNLNLSASLNIFKLIAKPSLCLPHATVATFNDLPIPLNKAFGNGEKKVDIKAVVLDKDDCFAIPDHNEIYGDYKVGLYLFSSPLRITSANSAQERMEALKAAYPGRRLLIVSNTAGALSWDKDGKMASAVERATGITVLPHGVKKPGCGDEIMSYFRAHPETGVTSPHQIAVVGDRLATDMMLANMMGSYGIWVKDGVVPHEKKSIWSRVERSVAPFLVSRGYTAPEPVSPFE</sequence>
<dbReference type="VEuPathDB" id="FungiDB:SMAC_04058"/>